<comment type="caution">
    <text evidence="3">The sequence shown here is derived from an EMBL/GenBank/DDBJ whole genome shotgun (WGS) entry which is preliminary data.</text>
</comment>
<reference evidence="3" key="1">
    <citation type="submission" date="2023-02" db="EMBL/GenBank/DDBJ databases">
        <title>Genome of toxic invasive species Heracleum sosnowskyi carries increased number of genes despite the absence of recent whole-genome duplications.</title>
        <authorList>
            <person name="Schelkunov M."/>
            <person name="Shtratnikova V."/>
            <person name="Makarenko M."/>
            <person name="Klepikova A."/>
            <person name="Omelchenko D."/>
            <person name="Novikova G."/>
            <person name="Obukhova E."/>
            <person name="Bogdanov V."/>
            <person name="Penin A."/>
            <person name="Logacheva M."/>
        </authorList>
    </citation>
    <scope>NUCLEOTIDE SEQUENCE</scope>
    <source>
        <strain evidence="3">Hsosn_3</strain>
        <tissue evidence="3">Leaf</tissue>
    </source>
</reference>
<dbReference type="Proteomes" id="UP001237642">
    <property type="component" value="Unassembled WGS sequence"/>
</dbReference>
<keyword evidence="2" id="KW-0732">Signal</keyword>
<evidence type="ECO:0000256" key="2">
    <source>
        <dbReference type="SAM" id="SignalP"/>
    </source>
</evidence>
<evidence type="ECO:0000313" key="3">
    <source>
        <dbReference type="EMBL" id="KAK1379835.1"/>
    </source>
</evidence>
<evidence type="ECO:0000256" key="1">
    <source>
        <dbReference type="SAM" id="MobiDB-lite"/>
    </source>
</evidence>
<feature type="signal peptide" evidence="2">
    <location>
        <begin position="1"/>
        <end position="23"/>
    </location>
</feature>
<dbReference type="AlphaFoldDB" id="A0AAD8I743"/>
<organism evidence="3 4">
    <name type="scientific">Heracleum sosnowskyi</name>
    <dbReference type="NCBI Taxonomy" id="360622"/>
    <lineage>
        <taxon>Eukaryota</taxon>
        <taxon>Viridiplantae</taxon>
        <taxon>Streptophyta</taxon>
        <taxon>Embryophyta</taxon>
        <taxon>Tracheophyta</taxon>
        <taxon>Spermatophyta</taxon>
        <taxon>Magnoliopsida</taxon>
        <taxon>eudicotyledons</taxon>
        <taxon>Gunneridae</taxon>
        <taxon>Pentapetalae</taxon>
        <taxon>asterids</taxon>
        <taxon>campanulids</taxon>
        <taxon>Apiales</taxon>
        <taxon>Apiaceae</taxon>
        <taxon>Apioideae</taxon>
        <taxon>apioid superclade</taxon>
        <taxon>Tordylieae</taxon>
        <taxon>Tordyliinae</taxon>
        <taxon>Heracleum</taxon>
    </lineage>
</organism>
<keyword evidence="4" id="KW-1185">Reference proteome</keyword>
<protein>
    <recommendedName>
        <fullName evidence="5">Extensin</fullName>
    </recommendedName>
</protein>
<reference evidence="3" key="2">
    <citation type="submission" date="2023-05" db="EMBL/GenBank/DDBJ databases">
        <authorList>
            <person name="Schelkunov M.I."/>
        </authorList>
    </citation>
    <scope>NUCLEOTIDE SEQUENCE</scope>
    <source>
        <strain evidence="3">Hsosn_3</strain>
        <tissue evidence="3">Leaf</tissue>
    </source>
</reference>
<feature type="region of interest" description="Disordered" evidence="1">
    <location>
        <begin position="26"/>
        <end position="136"/>
    </location>
</feature>
<evidence type="ECO:0008006" key="5">
    <source>
        <dbReference type="Google" id="ProtNLM"/>
    </source>
</evidence>
<dbReference type="EMBL" id="JAUIZM010000006">
    <property type="protein sequence ID" value="KAK1379835.1"/>
    <property type="molecule type" value="Genomic_DNA"/>
</dbReference>
<gene>
    <name evidence="3" type="ORF">POM88_026579</name>
</gene>
<name>A0AAD8I743_9APIA</name>
<feature type="compositionally biased region" description="Pro residues" evidence="1">
    <location>
        <begin position="96"/>
        <end position="106"/>
    </location>
</feature>
<proteinExistence type="predicted"/>
<feature type="chain" id="PRO_5042034764" description="Extensin" evidence="2">
    <location>
        <begin position="24"/>
        <end position="160"/>
    </location>
</feature>
<sequence>MSVNYLHILLILGAVLLTAPSLALRHPNHKPQPEYRPISPDYRAPVQRPPPPEYKLLFHEPPVPFIPQHPETSKKKPLPWNHWPSPASSHPVYPSEAPPSPPPPSPSDRMKPPVSPEAAEHPVYSGNEPPPPACKASTAFVYHYGHPPSDNRQLDLPTLN</sequence>
<evidence type="ECO:0000313" key="4">
    <source>
        <dbReference type="Proteomes" id="UP001237642"/>
    </source>
</evidence>
<accession>A0AAD8I743</accession>